<dbReference type="InterPro" id="IPR005122">
    <property type="entry name" value="Uracil-DNA_glycosylase-like"/>
</dbReference>
<proteinExistence type="predicted"/>
<sequence length="257" mass="28454">MGASSSAIAICAPLLIDLSRRRNSITTPTSFVKDLGSLKLENTFNPYSERCAVHDRENAPRLRSETLGAMLEAAGGYDIDSIWIGRDLGYRGGRRTGLALTDDVHSDAHGARWGISVERPTKGRVVAERTAFIVWGILARVKAPIFLWNVFPLHPHEPDNPFTNRSHNPLERKAGEEFLAQLISLLRPSRLIAIGNDAELTAKHLSGQAKVIKVRHPSYGGQTRFLSQIADLYDLCEPRQGDEASHQLSLFQEHAES</sequence>
<evidence type="ECO:0000313" key="2">
    <source>
        <dbReference type="EMBL" id="VFJ54404.1"/>
    </source>
</evidence>
<protein>
    <submittedName>
        <fullName evidence="2">Uracil DNA glycosylase superfamily protein</fullName>
    </submittedName>
</protein>
<dbReference type="CDD" id="cd10035">
    <property type="entry name" value="UDG_like"/>
    <property type="match status" value="1"/>
</dbReference>
<feature type="domain" description="Uracil-DNA glycosylase-like" evidence="1">
    <location>
        <begin position="143"/>
        <end position="223"/>
    </location>
</feature>
<accession>A0A450SLB2</accession>
<gene>
    <name evidence="2" type="ORF">BECKFW1821A_GA0114235_104724</name>
</gene>
<dbReference type="InterPro" id="IPR036895">
    <property type="entry name" value="Uracil-DNA_glycosylase-like_sf"/>
</dbReference>
<reference evidence="2" key="1">
    <citation type="submission" date="2019-02" db="EMBL/GenBank/DDBJ databases">
        <authorList>
            <person name="Gruber-Vodicka R. H."/>
            <person name="Seah K. B. B."/>
        </authorList>
    </citation>
    <scope>NUCLEOTIDE SEQUENCE</scope>
    <source>
        <strain evidence="2">BECK_BZ15</strain>
    </source>
</reference>
<organism evidence="2">
    <name type="scientific">Candidatus Kentrum sp. FW</name>
    <dbReference type="NCBI Taxonomy" id="2126338"/>
    <lineage>
        <taxon>Bacteria</taxon>
        <taxon>Pseudomonadati</taxon>
        <taxon>Pseudomonadota</taxon>
        <taxon>Gammaproteobacteria</taxon>
        <taxon>Candidatus Kentrum</taxon>
    </lineage>
</organism>
<dbReference type="Pfam" id="PF03167">
    <property type="entry name" value="UDG"/>
    <property type="match status" value="1"/>
</dbReference>
<dbReference type="EMBL" id="CAADEW010000047">
    <property type="protein sequence ID" value="VFJ54404.1"/>
    <property type="molecule type" value="Genomic_DNA"/>
</dbReference>
<dbReference type="AlphaFoldDB" id="A0A450SLB2"/>
<dbReference type="SUPFAM" id="SSF52141">
    <property type="entry name" value="Uracil-DNA glycosylase-like"/>
    <property type="match status" value="1"/>
</dbReference>
<name>A0A450SLB2_9GAMM</name>
<evidence type="ECO:0000259" key="1">
    <source>
        <dbReference type="Pfam" id="PF03167"/>
    </source>
</evidence>
<dbReference type="Gene3D" id="3.40.470.10">
    <property type="entry name" value="Uracil-DNA glycosylase-like domain"/>
    <property type="match status" value="1"/>
</dbReference>